<name>A0A2J6PQK0_9HELO</name>
<reference evidence="2 3" key="1">
    <citation type="submission" date="2016-05" db="EMBL/GenBank/DDBJ databases">
        <title>A degradative enzymes factory behind the ericoid mycorrhizal symbiosis.</title>
        <authorList>
            <consortium name="DOE Joint Genome Institute"/>
            <person name="Martino E."/>
            <person name="Morin E."/>
            <person name="Grelet G."/>
            <person name="Kuo A."/>
            <person name="Kohler A."/>
            <person name="Daghino S."/>
            <person name="Barry K."/>
            <person name="Choi C."/>
            <person name="Cichocki N."/>
            <person name="Clum A."/>
            <person name="Copeland A."/>
            <person name="Hainaut M."/>
            <person name="Haridas S."/>
            <person name="Labutti K."/>
            <person name="Lindquist E."/>
            <person name="Lipzen A."/>
            <person name="Khouja H.-R."/>
            <person name="Murat C."/>
            <person name="Ohm R."/>
            <person name="Olson A."/>
            <person name="Spatafora J."/>
            <person name="Veneault-Fourrey C."/>
            <person name="Henrissat B."/>
            <person name="Grigoriev I."/>
            <person name="Martin F."/>
            <person name="Perotto S."/>
        </authorList>
    </citation>
    <scope>NUCLEOTIDE SEQUENCE [LARGE SCALE GENOMIC DNA]</scope>
    <source>
        <strain evidence="2 3">UAMH 7357</strain>
    </source>
</reference>
<protein>
    <submittedName>
        <fullName evidence="2">Uncharacterized protein</fullName>
    </submittedName>
</protein>
<dbReference type="AlphaFoldDB" id="A0A2J6PQK0"/>
<sequence>MLLKRESMRGRRRPGESVPPVSSVAAPWMHLTGPSPSRERADSRTGFLGGSAGGGSGVRLDEEAKLGIHPTSSSGGLGMGVGGSNNPYAGYTGQTGGGGGGGGGGGYRMFPPIAQQPQQRINPLGNQPVQGQGLGQGRRRGESNASLGLGVRKPSPPS</sequence>
<evidence type="ECO:0000313" key="3">
    <source>
        <dbReference type="Proteomes" id="UP000235672"/>
    </source>
</evidence>
<feature type="compositionally biased region" description="Basic and acidic residues" evidence="1">
    <location>
        <begin position="1"/>
        <end position="15"/>
    </location>
</feature>
<feature type="compositionally biased region" description="Gly residues" evidence="1">
    <location>
        <begin position="93"/>
        <end position="107"/>
    </location>
</feature>
<evidence type="ECO:0000313" key="2">
    <source>
        <dbReference type="EMBL" id="PMD16289.1"/>
    </source>
</evidence>
<feature type="compositionally biased region" description="Polar residues" evidence="1">
    <location>
        <begin position="115"/>
        <end position="129"/>
    </location>
</feature>
<feature type="compositionally biased region" description="Gly residues" evidence="1">
    <location>
        <begin position="47"/>
        <end position="57"/>
    </location>
</feature>
<proteinExistence type="predicted"/>
<dbReference type="Proteomes" id="UP000235672">
    <property type="component" value="Unassembled WGS sequence"/>
</dbReference>
<evidence type="ECO:0000256" key="1">
    <source>
        <dbReference type="SAM" id="MobiDB-lite"/>
    </source>
</evidence>
<dbReference type="EMBL" id="KZ613506">
    <property type="protein sequence ID" value="PMD16289.1"/>
    <property type="molecule type" value="Genomic_DNA"/>
</dbReference>
<gene>
    <name evidence="2" type="ORF">NA56DRAFT_731138</name>
</gene>
<accession>A0A2J6PQK0</accession>
<keyword evidence="3" id="KW-1185">Reference proteome</keyword>
<organism evidence="2 3">
    <name type="scientific">Hyaloscypha hepaticicola</name>
    <dbReference type="NCBI Taxonomy" id="2082293"/>
    <lineage>
        <taxon>Eukaryota</taxon>
        <taxon>Fungi</taxon>
        <taxon>Dikarya</taxon>
        <taxon>Ascomycota</taxon>
        <taxon>Pezizomycotina</taxon>
        <taxon>Leotiomycetes</taxon>
        <taxon>Helotiales</taxon>
        <taxon>Hyaloscyphaceae</taxon>
        <taxon>Hyaloscypha</taxon>
    </lineage>
</organism>
<feature type="region of interest" description="Disordered" evidence="1">
    <location>
        <begin position="92"/>
        <end position="158"/>
    </location>
</feature>
<feature type="region of interest" description="Disordered" evidence="1">
    <location>
        <begin position="1"/>
        <end position="58"/>
    </location>
</feature>